<protein>
    <submittedName>
        <fullName evidence="2">Uncharacterized protein</fullName>
    </submittedName>
</protein>
<accession>A0AAV3ZRN5</accession>
<dbReference type="AlphaFoldDB" id="A0AAV3ZRN5"/>
<evidence type="ECO:0000313" key="2">
    <source>
        <dbReference type="EMBL" id="GFN98419.1"/>
    </source>
</evidence>
<proteinExistence type="predicted"/>
<keyword evidence="3" id="KW-1185">Reference proteome</keyword>
<keyword evidence="1" id="KW-0732">Signal</keyword>
<sequence>MPKLTPNPGPSVCFLIFLMLFSLAFEHVNGHASSNVLSRERRTVSRSRQGPSRSQLTDVLRRFSGDGSFLGGDLSQYTPPTPRPQDVNCHVEIPTTTLVGGRCVNLGSDSSTNMVCQAGAYLAFNADCHNVNAARQRQANGNSAGGD</sequence>
<comment type="caution">
    <text evidence="2">The sequence shown here is derived from an EMBL/GenBank/DDBJ whole genome shotgun (WGS) entry which is preliminary data.</text>
</comment>
<dbReference type="Proteomes" id="UP000735302">
    <property type="component" value="Unassembled WGS sequence"/>
</dbReference>
<feature type="signal peptide" evidence="1">
    <location>
        <begin position="1"/>
        <end position="30"/>
    </location>
</feature>
<dbReference type="EMBL" id="BLXT01002845">
    <property type="protein sequence ID" value="GFN98419.1"/>
    <property type="molecule type" value="Genomic_DNA"/>
</dbReference>
<name>A0AAV3ZRN5_9GAST</name>
<feature type="chain" id="PRO_5043909932" evidence="1">
    <location>
        <begin position="31"/>
        <end position="147"/>
    </location>
</feature>
<organism evidence="2 3">
    <name type="scientific">Plakobranchus ocellatus</name>
    <dbReference type="NCBI Taxonomy" id="259542"/>
    <lineage>
        <taxon>Eukaryota</taxon>
        <taxon>Metazoa</taxon>
        <taxon>Spiralia</taxon>
        <taxon>Lophotrochozoa</taxon>
        <taxon>Mollusca</taxon>
        <taxon>Gastropoda</taxon>
        <taxon>Heterobranchia</taxon>
        <taxon>Euthyneura</taxon>
        <taxon>Panpulmonata</taxon>
        <taxon>Sacoglossa</taxon>
        <taxon>Placobranchoidea</taxon>
        <taxon>Plakobranchidae</taxon>
        <taxon>Plakobranchus</taxon>
    </lineage>
</organism>
<gene>
    <name evidence="2" type="ORF">PoB_002492500</name>
</gene>
<reference evidence="2 3" key="1">
    <citation type="journal article" date="2021" name="Elife">
        <title>Chloroplast acquisition without the gene transfer in kleptoplastic sea slugs, Plakobranchus ocellatus.</title>
        <authorList>
            <person name="Maeda T."/>
            <person name="Takahashi S."/>
            <person name="Yoshida T."/>
            <person name="Shimamura S."/>
            <person name="Takaki Y."/>
            <person name="Nagai Y."/>
            <person name="Toyoda A."/>
            <person name="Suzuki Y."/>
            <person name="Arimoto A."/>
            <person name="Ishii H."/>
            <person name="Satoh N."/>
            <person name="Nishiyama T."/>
            <person name="Hasebe M."/>
            <person name="Maruyama T."/>
            <person name="Minagawa J."/>
            <person name="Obokata J."/>
            <person name="Shigenobu S."/>
        </authorList>
    </citation>
    <scope>NUCLEOTIDE SEQUENCE [LARGE SCALE GENOMIC DNA]</scope>
</reference>
<evidence type="ECO:0000256" key="1">
    <source>
        <dbReference type="SAM" id="SignalP"/>
    </source>
</evidence>
<evidence type="ECO:0000313" key="3">
    <source>
        <dbReference type="Proteomes" id="UP000735302"/>
    </source>
</evidence>